<gene>
    <name evidence="1" type="ORF">MNOR_LOCUS19701</name>
</gene>
<sequence>GTKVSHAPVAPTNKTKFYKNVSNKGINSVSNVVNATACGASASGNAGAPAIHAPVVPSNTNLNKNIRKKMKRIIQMLSVTWLMVQVHQGTQVHQLGMHLWHPNMEN</sequence>
<evidence type="ECO:0000313" key="1">
    <source>
        <dbReference type="EMBL" id="CAL4111690.1"/>
    </source>
</evidence>
<accession>A0AAV2R1F8</accession>
<dbReference type="EMBL" id="CAXKWB010014768">
    <property type="protein sequence ID" value="CAL4111690.1"/>
    <property type="molecule type" value="Genomic_DNA"/>
</dbReference>
<reference evidence="1 2" key="1">
    <citation type="submission" date="2024-05" db="EMBL/GenBank/DDBJ databases">
        <authorList>
            <person name="Wallberg A."/>
        </authorList>
    </citation>
    <scope>NUCLEOTIDE SEQUENCE [LARGE SCALE GENOMIC DNA]</scope>
</reference>
<feature type="non-terminal residue" evidence="1">
    <location>
        <position position="1"/>
    </location>
</feature>
<dbReference type="AlphaFoldDB" id="A0AAV2R1F8"/>
<organism evidence="1 2">
    <name type="scientific">Meganyctiphanes norvegica</name>
    <name type="common">Northern krill</name>
    <name type="synonym">Thysanopoda norvegica</name>
    <dbReference type="NCBI Taxonomy" id="48144"/>
    <lineage>
        <taxon>Eukaryota</taxon>
        <taxon>Metazoa</taxon>
        <taxon>Ecdysozoa</taxon>
        <taxon>Arthropoda</taxon>
        <taxon>Crustacea</taxon>
        <taxon>Multicrustacea</taxon>
        <taxon>Malacostraca</taxon>
        <taxon>Eumalacostraca</taxon>
        <taxon>Eucarida</taxon>
        <taxon>Euphausiacea</taxon>
        <taxon>Euphausiidae</taxon>
        <taxon>Meganyctiphanes</taxon>
    </lineage>
</organism>
<protein>
    <submittedName>
        <fullName evidence="1">Uncharacterized protein</fullName>
    </submittedName>
</protein>
<name>A0AAV2R1F8_MEGNR</name>
<evidence type="ECO:0000313" key="2">
    <source>
        <dbReference type="Proteomes" id="UP001497623"/>
    </source>
</evidence>
<comment type="caution">
    <text evidence="1">The sequence shown here is derived from an EMBL/GenBank/DDBJ whole genome shotgun (WGS) entry which is preliminary data.</text>
</comment>
<proteinExistence type="predicted"/>
<dbReference type="Proteomes" id="UP001497623">
    <property type="component" value="Unassembled WGS sequence"/>
</dbReference>
<keyword evidence="2" id="KW-1185">Reference proteome</keyword>